<dbReference type="GO" id="GO:0008270">
    <property type="term" value="F:zinc ion binding"/>
    <property type="evidence" value="ECO:0007669"/>
    <property type="project" value="UniProtKB-KW"/>
</dbReference>
<feature type="coiled-coil region" evidence="2">
    <location>
        <begin position="419"/>
        <end position="453"/>
    </location>
</feature>
<dbReference type="InterPro" id="IPR041661">
    <property type="entry name" value="ZN622/Rei1/Reh1_Znf-C2H2"/>
</dbReference>
<dbReference type="PANTHER" id="PTHR13182">
    <property type="entry name" value="ZINC FINGER PROTEIN 622"/>
    <property type="match status" value="1"/>
</dbReference>
<dbReference type="STRING" id="3880.A0A072VSX9"/>
<feature type="domain" description="C2H2-type" evidence="4">
    <location>
        <begin position="44"/>
        <end position="73"/>
    </location>
</feature>
<reference evidence="6" key="3">
    <citation type="submission" date="2015-04" db="UniProtKB">
        <authorList>
            <consortium name="EnsemblPlants"/>
        </authorList>
    </citation>
    <scope>IDENTIFICATION</scope>
    <source>
        <strain evidence="6">cv. Jemalong A17</strain>
    </source>
</reference>
<dbReference type="PROSITE" id="PS00028">
    <property type="entry name" value="ZINC_FINGER_C2H2_1"/>
    <property type="match status" value="1"/>
</dbReference>
<gene>
    <name evidence="5" type="ordered locus">MTR_1g047010</name>
</gene>
<organism evidence="5 7">
    <name type="scientific">Medicago truncatula</name>
    <name type="common">Barrel medic</name>
    <name type="synonym">Medicago tribuloides</name>
    <dbReference type="NCBI Taxonomy" id="3880"/>
    <lineage>
        <taxon>Eukaryota</taxon>
        <taxon>Viridiplantae</taxon>
        <taxon>Streptophyta</taxon>
        <taxon>Embryophyta</taxon>
        <taxon>Tracheophyta</taxon>
        <taxon>Spermatophyta</taxon>
        <taxon>Magnoliopsida</taxon>
        <taxon>eudicotyledons</taxon>
        <taxon>Gunneridae</taxon>
        <taxon>Pentapetalae</taxon>
        <taxon>rosids</taxon>
        <taxon>fabids</taxon>
        <taxon>Fabales</taxon>
        <taxon>Fabaceae</taxon>
        <taxon>Papilionoideae</taxon>
        <taxon>50 kb inversion clade</taxon>
        <taxon>NPAAA clade</taxon>
        <taxon>Hologalegina</taxon>
        <taxon>IRL clade</taxon>
        <taxon>Trifolieae</taxon>
        <taxon>Medicago</taxon>
    </lineage>
</organism>
<dbReference type="GO" id="GO:0030687">
    <property type="term" value="C:preribosome, large subunit precursor"/>
    <property type="evidence" value="ECO:0000318"/>
    <property type="project" value="GO_Central"/>
</dbReference>
<dbReference type="InterPro" id="IPR036236">
    <property type="entry name" value="Znf_C2H2_sf"/>
</dbReference>
<evidence type="ECO:0000313" key="7">
    <source>
        <dbReference type="Proteomes" id="UP000002051"/>
    </source>
</evidence>
<dbReference type="AlphaFoldDB" id="A0A072VSX9"/>
<reference evidence="5 7" key="1">
    <citation type="journal article" date="2011" name="Nature">
        <title>The Medicago genome provides insight into the evolution of rhizobial symbioses.</title>
        <authorList>
            <person name="Young N.D."/>
            <person name="Debelle F."/>
            <person name="Oldroyd G.E."/>
            <person name="Geurts R."/>
            <person name="Cannon S.B."/>
            <person name="Udvardi M.K."/>
            <person name="Benedito V.A."/>
            <person name="Mayer K.F."/>
            <person name="Gouzy J."/>
            <person name="Schoof H."/>
            <person name="Van de Peer Y."/>
            <person name="Proost S."/>
            <person name="Cook D.R."/>
            <person name="Meyers B.C."/>
            <person name="Spannagl M."/>
            <person name="Cheung F."/>
            <person name="De Mita S."/>
            <person name="Krishnakumar V."/>
            <person name="Gundlach H."/>
            <person name="Zhou S."/>
            <person name="Mudge J."/>
            <person name="Bharti A.K."/>
            <person name="Murray J.D."/>
            <person name="Naoumkina M.A."/>
            <person name="Rosen B."/>
            <person name="Silverstein K.A."/>
            <person name="Tang H."/>
            <person name="Rombauts S."/>
            <person name="Zhao P.X."/>
            <person name="Zhou P."/>
            <person name="Barbe V."/>
            <person name="Bardou P."/>
            <person name="Bechner M."/>
            <person name="Bellec A."/>
            <person name="Berger A."/>
            <person name="Berges H."/>
            <person name="Bidwell S."/>
            <person name="Bisseling T."/>
            <person name="Choisne N."/>
            <person name="Couloux A."/>
            <person name="Denny R."/>
            <person name="Deshpande S."/>
            <person name="Dai X."/>
            <person name="Doyle J.J."/>
            <person name="Dudez A.M."/>
            <person name="Farmer A.D."/>
            <person name="Fouteau S."/>
            <person name="Franken C."/>
            <person name="Gibelin C."/>
            <person name="Gish J."/>
            <person name="Goldstein S."/>
            <person name="Gonzalez A.J."/>
            <person name="Green P.J."/>
            <person name="Hallab A."/>
            <person name="Hartog M."/>
            <person name="Hua A."/>
            <person name="Humphray S.J."/>
            <person name="Jeong D.H."/>
            <person name="Jing Y."/>
            <person name="Jocker A."/>
            <person name="Kenton S.M."/>
            <person name="Kim D.J."/>
            <person name="Klee K."/>
            <person name="Lai H."/>
            <person name="Lang C."/>
            <person name="Lin S."/>
            <person name="Macmil S.L."/>
            <person name="Magdelenat G."/>
            <person name="Matthews L."/>
            <person name="McCorrison J."/>
            <person name="Monaghan E.L."/>
            <person name="Mun J.H."/>
            <person name="Najar F.Z."/>
            <person name="Nicholson C."/>
            <person name="Noirot C."/>
            <person name="O'Bleness M."/>
            <person name="Paule C.R."/>
            <person name="Poulain J."/>
            <person name="Prion F."/>
            <person name="Qin B."/>
            <person name="Qu C."/>
            <person name="Retzel E.F."/>
            <person name="Riddle C."/>
            <person name="Sallet E."/>
            <person name="Samain S."/>
            <person name="Samson N."/>
            <person name="Sanders I."/>
            <person name="Saurat O."/>
            <person name="Scarpelli C."/>
            <person name="Schiex T."/>
            <person name="Segurens B."/>
            <person name="Severin A.J."/>
            <person name="Sherrier D.J."/>
            <person name="Shi R."/>
            <person name="Sims S."/>
            <person name="Singer S.R."/>
            <person name="Sinharoy S."/>
            <person name="Sterck L."/>
            <person name="Viollet A."/>
            <person name="Wang B.B."/>
            <person name="Wang K."/>
            <person name="Wang M."/>
            <person name="Wang X."/>
            <person name="Warfsmann J."/>
            <person name="Weissenbach J."/>
            <person name="White D.D."/>
            <person name="White J.D."/>
            <person name="Wiley G.B."/>
            <person name="Wincker P."/>
            <person name="Xing Y."/>
            <person name="Yang L."/>
            <person name="Yao Z."/>
            <person name="Ying F."/>
            <person name="Zhai J."/>
            <person name="Zhou L."/>
            <person name="Zuber A."/>
            <person name="Denarie J."/>
            <person name="Dixon R.A."/>
            <person name="May G.D."/>
            <person name="Schwartz D.C."/>
            <person name="Rogers J."/>
            <person name="Quetier F."/>
            <person name="Town C.D."/>
            <person name="Roe B.A."/>
        </authorList>
    </citation>
    <scope>NUCLEOTIDE SEQUENCE [LARGE SCALE GENOMIC DNA]</scope>
    <source>
        <strain evidence="5">A17</strain>
        <strain evidence="6 7">cv. Jemalong A17</strain>
    </source>
</reference>
<name>A0A072VSX9_MEDTR</name>
<keyword evidence="1" id="KW-0479">Metal-binding</keyword>
<evidence type="ECO:0000259" key="4">
    <source>
        <dbReference type="PROSITE" id="PS50157"/>
    </source>
</evidence>
<evidence type="ECO:0000313" key="6">
    <source>
        <dbReference type="EnsemblPlants" id="KEH41235"/>
    </source>
</evidence>
<feature type="compositionally biased region" description="Acidic residues" evidence="3">
    <location>
        <begin position="136"/>
        <end position="151"/>
    </location>
</feature>
<evidence type="ECO:0000313" key="5">
    <source>
        <dbReference type="EMBL" id="KEH41235.1"/>
    </source>
</evidence>
<proteinExistence type="predicted"/>
<evidence type="ECO:0000256" key="3">
    <source>
        <dbReference type="SAM" id="MobiDB-lite"/>
    </source>
</evidence>
<dbReference type="PANTHER" id="PTHR13182:SF8">
    <property type="entry name" value="CYTOPLASMIC 60S SUBUNIT BIOGENESIS FACTOR ZNF622"/>
    <property type="match status" value="1"/>
</dbReference>
<dbReference type="Pfam" id="PF12756">
    <property type="entry name" value="zf-C2H2_2"/>
    <property type="match status" value="1"/>
</dbReference>
<dbReference type="PROSITE" id="PS50157">
    <property type="entry name" value="ZINC_FINGER_C2H2_2"/>
    <property type="match status" value="1"/>
</dbReference>
<protein>
    <submittedName>
        <fullName evidence="5">C2H2-type zinc finger protein</fullName>
    </submittedName>
</protein>
<keyword evidence="7" id="KW-1185">Reference proteome</keyword>
<reference evidence="5 7" key="2">
    <citation type="journal article" date="2014" name="BMC Genomics">
        <title>An improved genome release (version Mt4.0) for the model legume Medicago truncatula.</title>
        <authorList>
            <person name="Tang H."/>
            <person name="Krishnakumar V."/>
            <person name="Bidwell S."/>
            <person name="Rosen B."/>
            <person name="Chan A."/>
            <person name="Zhou S."/>
            <person name="Gentzbittel L."/>
            <person name="Childs K.L."/>
            <person name="Yandell M."/>
            <person name="Gundlach H."/>
            <person name="Mayer K.F."/>
            <person name="Schwartz D.C."/>
            <person name="Town C.D."/>
        </authorList>
    </citation>
    <scope>GENOME REANNOTATION</scope>
    <source>
        <strain evidence="5">A17</strain>
        <strain evidence="6 7">cv. Jemalong A17</strain>
    </source>
</reference>
<dbReference type="EMBL" id="CM001217">
    <property type="protein sequence ID" value="KEH41235.1"/>
    <property type="molecule type" value="Genomic_DNA"/>
</dbReference>
<dbReference type="InterPro" id="IPR013087">
    <property type="entry name" value="Znf_C2H2_type"/>
</dbReference>
<dbReference type="InterPro" id="IPR040025">
    <property type="entry name" value="Znf622/Rei1/Reh1"/>
</dbReference>
<feature type="compositionally biased region" description="Acidic residues" evidence="3">
    <location>
        <begin position="109"/>
        <end position="126"/>
    </location>
</feature>
<evidence type="ECO:0000256" key="1">
    <source>
        <dbReference type="PROSITE-ProRule" id="PRU00042"/>
    </source>
</evidence>
<keyword evidence="2" id="KW-0175">Coiled coil</keyword>
<keyword evidence="1" id="KW-0863">Zinc-finger</keyword>
<evidence type="ECO:0000256" key="2">
    <source>
        <dbReference type="SAM" id="Coils"/>
    </source>
</evidence>
<sequence>MLYTTSLSIGRVAGVPGVTEELFLARQTAPAQERDKSNEIPMLYSCGLCGKRYKSEKAHAEHLKSRTHMMRASEGDSQSDGKAIIKPLRQHVVNKPPPKRVVDNSAEHDDSEDERVEVDSDDDLVDDAAKSLTDMNMDENAENDDMDEDDDDVVDLDPSYVEYLKDPKGLLTYLGLKVKRDYLCLYCDDRCHPFSSLEAIRKHMAAKNHCKVHYGDDDDEEEVELEEFYDYTSSYVDEQGKQLVVSGDADNNIELSDGSELVLTKMSGDKKSTRTLGSREYLRYYRQKPRPSPANNIAIIAELAARHRSMGLASVQSRQQIVRMKVLKLMNRSGVEHMRSKMGMKSNGAWWSDLEAFLLDQEKYSRIFVEQLEYSKKLLTEISEDIRFKEQQVLAEQRGILAQWNGSVEGSEQVFREHLDHMAMHKQELKNELTNIDDELMEVRSNLKEALKARAKLASLEFNILSPTIIREKDTI</sequence>
<accession>A0A072VSX9</accession>
<dbReference type="SMART" id="SM00355">
    <property type="entry name" value="ZnF_C2H2"/>
    <property type="match status" value="2"/>
</dbReference>
<dbReference type="Proteomes" id="UP000002051">
    <property type="component" value="Unassembled WGS sequence"/>
</dbReference>
<keyword evidence="1" id="KW-0862">Zinc</keyword>
<dbReference type="GO" id="GO:0042273">
    <property type="term" value="P:ribosomal large subunit biogenesis"/>
    <property type="evidence" value="ECO:0000318"/>
    <property type="project" value="GO_Central"/>
</dbReference>
<feature type="region of interest" description="Disordered" evidence="3">
    <location>
        <begin position="60"/>
        <end position="151"/>
    </location>
</feature>
<dbReference type="HOGENOM" id="CLU_018787_0_0_1"/>
<dbReference type="EnsemblPlants" id="KEH41235">
    <property type="protein sequence ID" value="KEH41235"/>
    <property type="gene ID" value="MTR_1g047010"/>
</dbReference>
<dbReference type="SUPFAM" id="SSF57667">
    <property type="entry name" value="beta-beta-alpha zinc fingers"/>
    <property type="match status" value="1"/>
</dbReference>